<organism evidence="3 4">
    <name type="scientific">Staphylotrichum tortipilum</name>
    <dbReference type="NCBI Taxonomy" id="2831512"/>
    <lineage>
        <taxon>Eukaryota</taxon>
        <taxon>Fungi</taxon>
        <taxon>Dikarya</taxon>
        <taxon>Ascomycota</taxon>
        <taxon>Pezizomycotina</taxon>
        <taxon>Sordariomycetes</taxon>
        <taxon>Sordariomycetidae</taxon>
        <taxon>Sordariales</taxon>
        <taxon>Chaetomiaceae</taxon>
        <taxon>Staphylotrichum</taxon>
    </lineage>
</organism>
<evidence type="ECO:0000313" key="4">
    <source>
        <dbReference type="Proteomes" id="UP001303889"/>
    </source>
</evidence>
<name>A0AAN6RRQ4_9PEZI</name>
<reference evidence="3" key="2">
    <citation type="submission" date="2023-05" db="EMBL/GenBank/DDBJ databases">
        <authorList>
            <consortium name="Lawrence Berkeley National Laboratory"/>
            <person name="Steindorff A."/>
            <person name="Hensen N."/>
            <person name="Bonometti L."/>
            <person name="Westerberg I."/>
            <person name="Brannstrom I.O."/>
            <person name="Guillou S."/>
            <person name="Cros-Aarteil S."/>
            <person name="Calhoun S."/>
            <person name="Haridas S."/>
            <person name="Kuo A."/>
            <person name="Mondo S."/>
            <person name="Pangilinan J."/>
            <person name="Riley R."/>
            <person name="Labutti K."/>
            <person name="Andreopoulos B."/>
            <person name="Lipzen A."/>
            <person name="Chen C."/>
            <person name="Yanf M."/>
            <person name="Daum C."/>
            <person name="Ng V."/>
            <person name="Clum A."/>
            <person name="Ohm R."/>
            <person name="Martin F."/>
            <person name="Silar P."/>
            <person name="Natvig D."/>
            <person name="Lalanne C."/>
            <person name="Gautier V."/>
            <person name="Ament-Velasquez S.L."/>
            <person name="Kruys A."/>
            <person name="Hutchinson M.I."/>
            <person name="Powell A.J."/>
            <person name="Barry K."/>
            <person name="Miller A.N."/>
            <person name="Grigoriev I.V."/>
            <person name="Debuchy R."/>
            <person name="Gladieux P."/>
            <person name="Thoren M.H."/>
            <person name="Johannesson H."/>
        </authorList>
    </citation>
    <scope>NUCLEOTIDE SEQUENCE</scope>
    <source>
        <strain evidence="3">CBS 103.79</strain>
    </source>
</reference>
<comment type="caution">
    <text evidence="3">The sequence shown here is derived from an EMBL/GenBank/DDBJ whole genome shotgun (WGS) entry which is preliminary data.</text>
</comment>
<keyword evidence="1" id="KW-0175">Coiled coil</keyword>
<evidence type="ECO:0000313" key="3">
    <source>
        <dbReference type="EMBL" id="KAK3900048.1"/>
    </source>
</evidence>
<feature type="region of interest" description="Disordered" evidence="2">
    <location>
        <begin position="130"/>
        <end position="203"/>
    </location>
</feature>
<feature type="compositionally biased region" description="Basic and acidic residues" evidence="2">
    <location>
        <begin position="182"/>
        <end position="203"/>
    </location>
</feature>
<feature type="coiled-coil region" evidence="1">
    <location>
        <begin position="19"/>
        <end position="67"/>
    </location>
</feature>
<dbReference type="Proteomes" id="UP001303889">
    <property type="component" value="Unassembled WGS sequence"/>
</dbReference>
<dbReference type="AlphaFoldDB" id="A0AAN6RRQ4"/>
<evidence type="ECO:0000256" key="2">
    <source>
        <dbReference type="SAM" id="MobiDB-lite"/>
    </source>
</evidence>
<protein>
    <submittedName>
        <fullName evidence="3">Uncharacterized protein</fullName>
    </submittedName>
</protein>
<proteinExistence type="predicted"/>
<feature type="compositionally biased region" description="Basic and acidic residues" evidence="2">
    <location>
        <begin position="130"/>
        <end position="139"/>
    </location>
</feature>
<keyword evidence="4" id="KW-1185">Reference proteome</keyword>
<gene>
    <name evidence="3" type="ORF">C8A05DRAFT_36325</name>
</gene>
<reference evidence="3" key="1">
    <citation type="journal article" date="2023" name="Mol. Phylogenet. Evol.">
        <title>Genome-scale phylogeny and comparative genomics of the fungal order Sordariales.</title>
        <authorList>
            <person name="Hensen N."/>
            <person name="Bonometti L."/>
            <person name="Westerberg I."/>
            <person name="Brannstrom I.O."/>
            <person name="Guillou S."/>
            <person name="Cros-Aarteil S."/>
            <person name="Calhoun S."/>
            <person name="Haridas S."/>
            <person name="Kuo A."/>
            <person name="Mondo S."/>
            <person name="Pangilinan J."/>
            <person name="Riley R."/>
            <person name="LaButti K."/>
            <person name="Andreopoulos B."/>
            <person name="Lipzen A."/>
            <person name="Chen C."/>
            <person name="Yan M."/>
            <person name="Daum C."/>
            <person name="Ng V."/>
            <person name="Clum A."/>
            <person name="Steindorff A."/>
            <person name="Ohm R.A."/>
            <person name="Martin F."/>
            <person name="Silar P."/>
            <person name="Natvig D.O."/>
            <person name="Lalanne C."/>
            <person name="Gautier V."/>
            <person name="Ament-Velasquez S.L."/>
            <person name="Kruys A."/>
            <person name="Hutchinson M.I."/>
            <person name="Powell A.J."/>
            <person name="Barry K."/>
            <person name="Miller A.N."/>
            <person name="Grigoriev I.V."/>
            <person name="Debuchy R."/>
            <person name="Gladieux P."/>
            <person name="Hiltunen Thoren M."/>
            <person name="Johannesson H."/>
        </authorList>
    </citation>
    <scope>NUCLEOTIDE SEQUENCE</scope>
    <source>
        <strain evidence="3">CBS 103.79</strain>
    </source>
</reference>
<dbReference type="EMBL" id="MU855711">
    <property type="protein sequence ID" value="KAK3900048.1"/>
    <property type="molecule type" value="Genomic_DNA"/>
</dbReference>
<sequence length="203" mass="22627">MQEITGEIGTATRKYGELLRSLECRLDAAQKKAEAAEAAAAEWKIKYETTSADMDGLQTQLDAVNRKNWELWYDLQDAQEDSKILLGYLENSIHARFQGAPGDSDHGWDNAGNLPLYSYEARLAARRLELPQPGHDRQSGLDATGDEESKEKIPAAFRRGAPNTKPAPEKEELPAQGSWDTSKGDRVSRKASGKDWEKGKPRR</sequence>
<accession>A0AAN6RRQ4</accession>
<evidence type="ECO:0000256" key="1">
    <source>
        <dbReference type="SAM" id="Coils"/>
    </source>
</evidence>